<dbReference type="OrthoDB" id="9814005at2"/>
<name>A0A1I1G973_9RHOB</name>
<accession>A0A1I1G973</accession>
<evidence type="ECO:0000259" key="4">
    <source>
        <dbReference type="PROSITE" id="PS51071"/>
    </source>
</evidence>
<evidence type="ECO:0000256" key="2">
    <source>
        <dbReference type="ARBA" id="ARBA00023125"/>
    </source>
</evidence>
<protein>
    <submittedName>
        <fullName evidence="6">Transcriptional regulator, RpiR family</fullName>
    </submittedName>
</protein>
<dbReference type="GO" id="GO:0097367">
    <property type="term" value="F:carbohydrate derivative binding"/>
    <property type="evidence" value="ECO:0007669"/>
    <property type="project" value="InterPro"/>
</dbReference>
<dbReference type="InterPro" id="IPR035472">
    <property type="entry name" value="RpiR-like_SIS"/>
</dbReference>
<dbReference type="InterPro" id="IPR036388">
    <property type="entry name" value="WH-like_DNA-bd_sf"/>
</dbReference>
<evidence type="ECO:0000313" key="7">
    <source>
        <dbReference type="Proteomes" id="UP000198728"/>
    </source>
</evidence>
<proteinExistence type="predicted"/>
<dbReference type="EMBL" id="FOLG01000002">
    <property type="protein sequence ID" value="SFC08101.1"/>
    <property type="molecule type" value="Genomic_DNA"/>
</dbReference>
<dbReference type="RefSeq" id="WP_093359814.1">
    <property type="nucleotide sequence ID" value="NZ_FOLG01000002.1"/>
</dbReference>
<dbReference type="GO" id="GO:0003700">
    <property type="term" value="F:DNA-binding transcription factor activity"/>
    <property type="evidence" value="ECO:0007669"/>
    <property type="project" value="InterPro"/>
</dbReference>
<dbReference type="SUPFAM" id="SSF53697">
    <property type="entry name" value="SIS domain"/>
    <property type="match status" value="1"/>
</dbReference>
<dbReference type="PANTHER" id="PTHR30514:SF20">
    <property type="entry name" value="TRANSCRIPTIONAL REGULATOR"/>
    <property type="match status" value="1"/>
</dbReference>
<dbReference type="InterPro" id="IPR046348">
    <property type="entry name" value="SIS_dom_sf"/>
</dbReference>
<dbReference type="PROSITE" id="PS51071">
    <property type="entry name" value="HTH_RPIR"/>
    <property type="match status" value="1"/>
</dbReference>
<dbReference type="Gene3D" id="3.40.50.10490">
    <property type="entry name" value="Glucose-6-phosphate isomerase like protein, domain 1"/>
    <property type="match status" value="1"/>
</dbReference>
<organism evidence="6 7">
    <name type="scientific">Tropicimonas isoalkanivorans</name>
    <dbReference type="NCBI Taxonomy" id="441112"/>
    <lineage>
        <taxon>Bacteria</taxon>
        <taxon>Pseudomonadati</taxon>
        <taxon>Pseudomonadota</taxon>
        <taxon>Alphaproteobacteria</taxon>
        <taxon>Rhodobacterales</taxon>
        <taxon>Roseobacteraceae</taxon>
        <taxon>Tropicimonas</taxon>
    </lineage>
</organism>
<keyword evidence="3" id="KW-0804">Transcription</keyword>
<dbReference type="InterPro" id="IPR047640">
    <property type="entry name" value="RpiR-like"/>
</dbReference>
<dbReference type="GO" id="GO:1901135">
    <property type="term" value="P:carbohydrate derivative metabolic process"/>
    <property type="evidence" value="ECO:0007669"/>
    <property type="project" value="InterPro"/>
</dbReference>
<dbReference type="STRING" id="441112.SAMN04488094_102469"/>
<evidence type="ECO:0000259" key="5">
    <source>
        <dbReference type="PROSITE" id="PS51464"/>
    </source>
</evidence>
<keyword evidence="1" id="KW-0805">Transcription regulation</keyword>
<dbReference type="GO" id="GO:0003677">
    <property type="term" value="F:DNA binding"/>
    <property type="evidence" value="ECO:0007669"/>
    <property type="project" value="UniProtKB-KW"/>
</dbReference>
<evidence type="ECO:0000313" key="6">
    <source>
        <dbReference type="EMBL" id="SFC08101.1"/>
    </source>
</evidence>
<evidence type="ECO:0000256" key="3">
    <source>
        <dbReference type="ARBA" id="ARBA00023163"/>
    </source>
</evidence>
<sequence length="272" mass="29372">MPDMPAPQSIEAFHERLNEVSDTLPKRLKQCAEYFAVHSDRIALSTVSEVSAAAGVQPSALIRFCQILGFSGYSELQKLFRTSYAPTLPDYETRLQNLRERGAASPSAMLAEFVDAGRMSLEKITTTVDPRILDQAVAALAKANMIHIIGLKRSFPVSSYLAYAFDKMHIPAMLHDGVGKLSHRHAIREGDALIAITFAPYTEETLELASECTSRSVPVVAITDSASGPLHREGVLPIRVAEATFGAFRSLSATLSLALALAVAVGTARDDA</sequence>
<dbReference type="SUPFAM" id="SSF46689">
    <property type="entry name" value="Homeodomain-like"/>
    <property type="match status" value="1"/>
</dbReference>
<feature type="domain" description="HTH rpiR-type" evidence="4">
    <location>
        <begin position="11"/>
        <end position="87"/>
    </location>
</feature>
<dbReference type="Proteomes" id="UP000198728">
    <property type="component" value="Unassembled WGS sequence"/>
</dbReference>
<reference evidence="6 7" key="1">
    <citation type="submission" date="2016-10" db="EMBL/GenBank/DDBJ databases">
        <authorList>
            <person name="de Groot N.N."/>
        </authorList>
    </citation>
    <scope>NUCLEOTIDE SEQUENCE [LARGE SCALE GENOMIC DNA]</scope>
    <source>
        <strain evidence="6 7">DSM 19548</strain>
    </source>
</reference>
<gene>
    <name evidence="6" type="ORF">SAMN04488094_102469</name>
</gene>
<dbReference type="PANTHER" id="PTHR30514">
    <property type="entry name" value="GLUCOKINASE"/>
    <property type="match status" value="1"/>
</dbReference>
<dbReference type="PROSITE" id="PS51464">
    <property type="entry name" value="SIS"/>
    <property type="match status" value="1"/>
</dbReference>
<dbReference type="InterPro" id="IPR000281">
    <property type="entry name" value="HTH_RpiR"/>
</dbReference>
<dbReference type="AlphaFoldDB" id="A0A1I1G973"/>
<keyword evidence="2" id="KW-0238">DNA-binding</keyword>
<dbReference type="Pfam" id="PF01418">
    <property type="entry name" value="HTH_6"/>
    <property type="match status" value="1"/>
</dbReference>
<dbReference type="CDD" id="cd05013">
    <property type="entry name" value="SIS_RpiR"/>
    <property type="match status" value="1"/>
</dbReference>
<dbReference type="InterPro" id="IPR001347">
    <property type="entry name" value="SIS_dom"/>
</dbReference>
<dbReference type="Pfam" id="PF01380">
    <property type="entry name" value="SIS"/>
    <property type="match status" value="1"/>
</dbReference>
<dbReference type="Gene3D" id="1.10.10.10">
    <property type="entry name" value="Winged helix-like DNA-binding domain superfamily/Winged helix DNA-binding domain"/>
    <property type="match status" value="1"/>
</dbReference>
<keyword evidence="7" id="KW-1185">Reference proteome</keyword>
<evidence type="ECO:0000256" key="1">
    <source>
        <dbReference type="ARBA" id="ARBA00023015"/>
    </source>
</evidence>
<dbReference type="InterPro" id="IPR009057">
    <property type="entry name" value="Homeodomain-like_sf"/>
</dbReference>
<feature type="domain" description="SIS" evidence="5">
    <location>
        <begin position="136"/>
        <end position="272"/>
    </location>
</feature>